<dbReference type="Proteomes" id="UP000504618">
    <property type="component" value="Unplaced"/>
</dbReference>
<evidence type="ECO:0000313" key="5">
    <source>
        <dbReference type="RefSeq" id="XP_024885557.1"/>
    </source>
</evidence>
<organism evidence="4 5">
    <name type="scientific">Temnothorax curvispinosus</name>
    <dbReference type="NCBI Taxonomy" id="300111"/>
    <lineage>
        <taxon>Eukaryota</taxon>
        <taxon>Metazoa</taxon>
        <taxon>Ecdysozoa</taxon>
        <taxon>Arthropoda</taxon>
        <taxon>Hexapoda</taxon>
        <taxon>Insecta</taxon>
        <taxon>Pterygota</taxon>
        <taxon>Neoptera</taxon>
        <taxon>Endopterygota</taxon>
        <taxon>Hymenoptera</taxon>
        <taxon>Apocrita</taxon>
        <taxon>Aculeata</taxon>
        <taxon>Formicoidea</taxon>
        <taxon>Formicidae</taxon>
        <taxon>Myrmicinae</taxon>
        <taxon>Temnothorax</taxon>
    </lineage>
</organism>
<keyword evidence="4" id="KW-1185">Reference proteome</keyword>
<dbReference type="GO" id="GO:0008061">
    <property type="term" value="F:chitin binding"/>
    <property type="evidence" value="ECO:0007669"/>
    <property type="project" value="InterPro"/>
</dbReference>
<dbReference type="InterPro" id="IPR052976">
    <property type="entry name" value="Scoloptoxin-like"/>
</dbReference>
<dbReference type="InterPro" id="IPR036508">
    <property type="entry name" value="Chitin-bd_dom_sf"/>
</dbReference>
<reference evidence="5" key="1">
    <citation type="submission" date="2025-08" db="UniProtKB">
        <authorList>
            <consortium name="RefSeq"/>
        </authorList>
    </citation>
    <scope>IDENTIFICATION</scope>
    <source>
        <tissue evidence="5">Whole body</tissue>
    </source>
</reference>
<dbReference type="GeneID" id="112463380"/>
<name>A0A6J1QSX2_9HYME</name>
<feature type="domain" description="Chitin-binding type-2" evidence="3">
    <location>
        <begin position="441"/>
        <end position="504"/>
    </location>
</feature>
<dbReference type="AlphaFoldDB" id="A0A6J1QSX2"/>
<evidence type="ECO:0000259" key="3">
    <source>
        <dbReference type="PROSITE" id="PS50940"/>
    </source>
</evidence>
<dbReference type="Gene3D" id="2.170.140.10">
    <property type="entry name" value="Chitin binding domain"/>
    <property type="match status" value="1"/>
</dbReference>
<dbReference type="GO" id="GO:0005576">
    <property type="term" value="C:extracellular region"/>
    <property type="evidence" value="ECO:0007669"/>
    <property type="project" value="InterPro"/>
</dbReference>
<sequence length="538" mass="61208">MKISRQGYWCRLLLATAILSGHVNAEKQKRQIFREQVLPALGGKIPEEAFRTDRLALNRLNKEGITVPDGVVLDARHIHKHPHPNQRMPEIIKVYLTSDGRYVPPEGRPHYNYPKTVDTTYIIRRPFMHTNHKTPNNFENVKLRSYPKAQSYSNYGQFVPIAPPVEPGVYKPIAAPFVFPADRNLFDLSSWKTGYEWDTVYEPFDGYFVNNLALFDSHQIITDYQGFLNEFHGRSLRHVKSSDRNQQHRQGRKYQESKLSSTLHQKIKSNAAKESQDSAYTSLTNIPETNFSCRGKKGVFADVETKCQVFHNCSDWSKTSSLCPPGTAFCETNNRCEWFYTVQSETGPVSFIFKLSAVMSGSRSILVVFLVAAMAAPHSTIVQGRIVVNDYYDEYQNFQPVVGFRQPIVVKEESKKDQDLSKIPGIPGIDYPIYHTVPPTSFSCAHVPIVPGMYANVETGCQAYHVCHDGREGHQGASFLCTNGTLFNQHEFACDWWYNVNCANAPSLYRVNADPLKNPYVPKETKDAIRKRLKIVVL</sequence>
<dbReference type="Pfam" id="PF01607">
    <property type="entry name" value="CBM_14"/>
    <property type="match status" value="2"/>
</dbReference>
<dbReference type="InterPro" id="IPR002557">
    <property type="entry name" value="Chitin-bd_dom"/>
</dbReference>
<evidence type="ECO:0000256" key="1">
    <source>
        <dbReference type="SAM" id="MobiDB-lite"/>
    </source>
</evidence>
<feature type="domain" description="Chitin-binding type-2" evidence="3">
    <location>
        <begin position="290"/>
        <end position="346"/>
    </location>
</feature>
<dbReference type="Gene3D" id="3.20.20.80">
    <property type="entry name" value="Glycosidases"/>
    <property type="match status" value="1"/>
</dbReference>
<dbReference type="PANTHER" id="PTHR22933:SF42">
    <property type="entry name" value="FI18455P1-RELATED"/>
    <property type="match status" value="1"/>
</dbReference>
<dbReference type="SMART" id="SM00494">
    <property type="entry name" value="ChtBD2"/>
    <property type="match status" value="2"/>
</dbReference>
<dbReference type="SUPFAM" id="SSF57625">
    <property type="entry name" value="Invertebrate chitin-binding proteins"/>
    <property type="match status" value="2"/>
</dbReference>
<gene>
    <name evidence="5" type="primary">LOC112463380</name>
</gene>
<feature type="chain" id="PRO_5026981502" evidence="2">
    <location>
        <begin position="26"/>
        <end position="538"/>
    </location>
</feature>
<keyword evidence="2" id="KW-0732">Signal</keyword>
<dbReference type="PROSITE" id="PS50940">
    <property type="entry name" value="CHIT_BIND_II"/>
    <property type="match status" value="2"/>
</dbReference>
<protein>
    <submittedName>
        <fullName evidence="5">Uncharacterized protein LOC112463380</fullName>
    </submittedName>
</protein>
<feature type="signal peptide" evidence="2">
    <location>
        <begin position="1"/>
        <end position="25"/>
    </location>
</feature>
<evidence type="ECO:0000256" key="2">
    <source>
        <dbReference type="SAM" id="SignalP"/>
    </source>
</evidence>
<dbReference type="RefSeq" id="XP_024885557.1">
    <property type="nucleotide sequence ID" value="XM_025029789.1"/>
</dbReference>
<dbReference type="PANTHER" id="PTHR22933">
    <property type="entry name" value="FI18007P1-RELATED"/>
    <property type="match status" value="1"/>
</dbReference>
<evidence type="ECO:0000313" key="4">
    <source>
        <dbReference type="Proteomes" id="UP000504618"/>
    </source>
</evidence>
<proteinExistence type="predicted"/>
<feature type="region of interest" description="Disordered" evidence="1">
    <location>
        <begin position="238"/>
        <end position="261"/>
    </location>
</feature>
<dbReference type="OrthoDB" id="10059269at2759"/>
<accession>A0A6J1QSX2</accession>